<reference evidence="3 4" key="1">
    <citation type="journal article" date="2023" name="IMA Fungus">
        <title>Comparative genomic study of the Penicillium genus elucidates a diverse pangenome and 15 lateral gene transfer events.</title>
        <authorList>
            <person name="Petersen C."/>
            <person name="Sorensen T."/>
            <person name="Nielsen M.R."/>
            <person name="Sondergaard T.E."/>
            <person name="Sorensen J.L."/>
            <person name="Fitzpatrick D.A."/>
            <person name="Frisvad J.C."/>
            <person name="Nielsen K.L."/>
        </authorList>
    </citation>
    <scope>NUCLEOTIDE SEQUENCE [LARGE SCALE GENOMIC DNA]</scope>
    <source>
        <strain evidence="3 4">IBT 35679</strain>
    </source>
</reference>
<evidence type="ECO:0000259" key="2">
    <source>
        <dbReference type="SMART" id="SM00382"/>
    </source>
</evidence>
<feature type="domain" description="AAA+ ATPase" evidence="2">
    <location>
        <begin position="583"/>
        <end position="711"/>
    </location>
</feature>
<dbReference type="AlphaFoldDB" id="A0AAD6CP18"/>
<proteinExistence type="predicted"/>
<dbReference type="InterPro" id="IPR003593">
    <property type="entry name" value="AAA+_ATPase"/>
</dbReference>
<comment type="caution">
    <text evidence="3">The sequence shown here is derived from an EMBL/GenBank/DDBJ whole genome shotgun (WGS) entry which is preliminary data.</text>
</comment>
<dbReference type="PANTHER" id="PTHR46411">
    <property type="entry name" value="FAMILY ATPASE, PUTATIVE-RELATED"/>
    <property type="match status" value="1"/>
</dbReference>
<dbReference type="Gene3D" id="3.40.50.300">
    <property type="entry name" value="P-loop containing nucleotide triphosphate hydrolases"/>
    <property type="match status" value="1"/>
</dbReference>
<dbReference type="SUPFAM" id="SSF52540">
    <property type="entry name" value="P-loop containing nucleoside triphosphate hydrolases"/>
    <property type="match status" value="1"/>
</dbReference>
<dbReference type="InterPro" id="IPR054289">
    <property type="entry name" value="DUF7025"/>
</dbReference>
<dbReference type="InterPro" id="IPR003959">
    <property type="entry name" value="ATPase_AAA_core"/>
</dbReference>
<evidence type="ECO:0000256" key="1">
    <source>
        <dbReference type="SAM" id="MobiDB-lite"/>
    </source>
</evidence>
<dbReference type="Pfam" id="PF22942">
    <property type="entry name" value="DUF7025"/>
    <property type="match status" value="1"/>
</dbReference>
<dbReference type="CDD" id="cd19481">
    <property type="entry name" value="RecA-like_protease"/>
    <property type="match status" value="1"/>
</dbReference>
<sequence length="800" mass="89978">MAFQPASSSSRHRGLTPPDSPANGWTTPQATVKDLKHLIDVLEKVLSDLKAPPNTPVFQEASQPGPDMVQLEQLLKKINRDRHYPEVVAPSLHCPVSNEQDVIDPVADDADHSPVICTTPDDYKSFEKWASTKPDDPVQRMAVTEASLLEYKQILERWDEKSCKYEILESETIEGDGDALDAYVFIIRERVDRKSEQVTRFIDVKSKLLCNILRSVLRDLRAVSVIGDKLSIEENVIFHYLPELKQAVEELKTRSDCDAQCLKHLNLLVGWAMEATASVSQSVSSLLQQGHITYDLLWALFKPGCNVFTTCLGTEKPRCVIFDAGEEITRDGVTYYKLEARYLDHDGEKFGEAGVVLGILKFRGSKPIESLDAFPLRYHPKHDQIRQELVETGRRFRSLVGTHIQRCDGSAFIMKDGEPIKMNINSCIGVDANFFTAMQPNYSRPRVHDKLAPKSDGTSIIDLSSLFDDDRTRNLEKLRGNSTELRHMSEDELLICSPTVRGFSFQEKCFSKSNDTHDRALYPDLTLVEFAVSDLRDMQWSPGSFDCLKIPEGSKKLLLSLAKTRLGRTPMVPFDDFVAGKGRGLNILLHGPPGVGKTSTVEAAAEFFNLPLYSISAGELDVDHGDPNALDKQLKRIFKIAKHFDAILLLDEADAFMERRIASLGGHNRLVTVFLRNLEYYDGILFLTTNRATDFDDAVLSRIHLKVKYDNLTKDARREIWSYFLSKANTHQGPATVRDSQLRRLESMALNGRDIKNITSIAHALASDDGQQVDYSYLQMAAEANEKFLEEFGHAGGMYI</sequence>
<dbReference type="GO" id="GO:0005524">
    <property type="term" value="F:ATP binding"/>
    <property type="evidence" value="ECO:0007669"/>
    <property type="project" value="InterPro"/>
</dbReference>
<dbReference type="PANTHER" id="PTHR46411:SF3">
    <property type="entry name" value="AAA+ ATPASE DOMAIN-CONTAINING PROTEIN"/>
    <property type="match status" value="1"/>
</dbReference>
<keyword evidence="4" id="KW-1185">Reference proteome</keyword>
<dbReference type="Proteomes" id="UP001220324">
    <property type="component" value="Unassembled WGS sequence"/>
</dbReference>
<accession>A0AAD6CP18</accession>
<gene>
    <name evidence="3" type="ORF">N7494_008927</name>
</gene>
<dbReference type="SMART" id="SM00382">
    <property type="entry name" value="AAA"/>
    <property type="match status" value="1"/>
</dbReference>
<dbReference type="EMBL" id="JAQIZZ010000007">
    <property type="protein sequence ID" value="KAJ5532375.1"/>
    <property type="molecule type" value="Genomic_DNA"/>
</dbReference>
<dbReference type="Pfam" id="PF00004">
    <property type="entry name" value="AAA"/>
    <property type="match status" value="1"/>
</dbReference>
<protein>
    <recommendedName>
        <fullName evidence="2">AAA+ ATPase domain-containing protein</fullName>
    </recommendedName>
</protein>
<dbReference type="InterPro" id="IPR027417">
    <property type="entry name" value="P-loop_NTPase"/>
</dbReference>
<organism evidence="3 4">
    <name type="scientific">Penicillium frequentans</name>
    <dbReference type="NCBI Taxonomy" id="3151616"/>
    <lineage>
        <taxon>Eukaryota</taxon>
        <taxon>Fungi</taxon>
        <taxon>Dikarya</taxon>
        <taxon>Ascomycota</taxon>
        <taxon>Pezizomycotina</taxon>
        <taxon>Eurotiomycetes</taxon>
        <taxon>Eurotiomycetidae</taxon>
        <taxon>Eurotiales</taxon>
        <taxon>Aspergillaceae</taxon>
        <taxon>Penicillium</taxon>
    </lineage>
</organism>
<dbReference type="GO" id="GO:0016887">
    <property type="term" value="F:ATP hydrolysis activity"/>
    <property type="evidence" value="ECO:0007669"/>
    <property type="project" value="InterPro"/>
</dbReference>
<name>A0AAD6CP18_9EURO</name>
<evidence type="ECO:0000313" key="4">
    <source>
        <dbReference type="Proteomes" id="UP001220324"/>
    </source>
</evidence>
<feature type="region of interest" description="Disordered" evidence="1">
    <location>
        <begin position="1"/>
        <end position="29"/>
    </location>
</feature>
<evidence type="ECO:0000313" key="3">
    <source>
        <dbReference type="EMBL" id="KAJ5532375.1"/>
    </source>
</evidence>